<dbReference type="EMBL" id="PDXQ01000002">
    <property type="protein sequence ID" value="TRZ28390.1"/>
    <property type="molecule type" value="Genomic_DNA"/>
</dbReference>
<name>A0A8B5VT32_ENTAV</name>
<dbReference type="Proteomes" id="UP000316316">
    <property type="component" value="Unassembled WGS sequence"/>
</dbReference>
<organism evidence="2 3">
    <name type="scientific">Enterococcus avium</name>
    <name type="common">Streptococcus avium</name>
    <dbReference type="NCBI Taxonomy" id="33945"/>
    <lineage>
        <taxon>Bacteria</taxon>
        <taxon>Bacillati</taxon>
        <taxon>Bacillota</taxon>
        <taxon>Bacilli</taxon>
        <taxon>Lactobacillales</taxon>
        <taxon>Enterococcaceae</taxon>
        <taxon>Enterococcus</taxon>
    </lineage>
</organism>
<reference evidence="2 3" key="1">
    <citation type="submission" date="2017-10" db="EMBL/GenBank/DDBJ databases">
        <title>FDA dAtabase for Regulatory Grade micrObial Sequences (FDA-ARGOS): Supporting development and validation of Infectious Disease Dx tests.</title>
        <authorList>
            <person name="Campos J."/>
            <person name="Goldberg B."/>
            <person name="Tallon L.J."/>
            <person name="Sadzewicz L."/>
            <person name="Sengamalay N."/>
            <person name="Ott S."/>
            <person name="Godinez A."/>
            <person name="Nagaraj S."/>
            <person name="Vyas G."/>
            <person name="Aluvathingal J."/>
            <person name="Nadendla S."/>
            <person name="Geyer C."/>
            <person name="Nandy P."/>
            <person name="Hobson J."/>
            <person name="Sichtig H."/>
        </authorList>
    </citation>
    <scope>NUCLEOTIDE SEQUENCE [LARGE SCALE GENOMIC DNA]</scope>
    <source>
        <strain evidence="2 3">FDAARGOS_185</strain>
    </source>
</reference>
<evidence type="ECO:0000313" key="3">
    <source>
        <dbReference type="Proteomes" id="UP000316316"/>
    </source>
</evidence>
<evidence type="ECO:0000259" key="1">
    <source>
        <dbReference type="Pfam" id="PF07872"/>
    </source>
</evidence>
<dbReference type="InterPro" id="IPR012454">
    <property type="entry name" value="DUF1659"/>
</dbReference>
<comment type="caution">
    <text evidence="2">The sequence shown here is derived from an EMBL/GenBank/DDBJ whole genome shotgun (WGS) entry which is preliminary data.</text>
</comment>
<dbReference type="AlphaFoldDB" id="A0A8B5VT32"/>
<proteinExistence type="predicted"/>
<accession>A0A8B5VT32</accession>
<feature type="domain" description="DUF1659" evidence="1">
    <location>
        <begin position="9"/>
        <end position="65"/>
    </location>
</feature>
<protein>
    <recommendedName>
        <fullName evidence="1">DUF1659 domain-containing protein</fullName>
    </recommendedName>
</protein>
<sequence length="68" mass="7689">MTYRYIGNKLQVQIDAGEDKLRKVNFQNVIDEPTEEAVLELGAIMTELSPENSNLDGVILTSQSRYTK</sequence>
<dbReference type="Pfam" id="PF07872">
    <property type="entry name" value="DUF1659"/>
    <property type="match status" value="1"/>
</dbReference>
<evidence type="ECO:0000313" key="2">
    <source>
        <dbReference type="EMBL" id="TRZ28390.1"/>
    </source>
</evidence>
<gene>
    <name evidence="2" type="ORF">AUF17_16865</name>
</gene>